<evidence type="ECO:0000256" key="2">
    <source>
        <dbReference type="ARBA" id="ARBA00022723"/>
    </source>
</evidence>
<evidence type="ECO:0000256" key="1">
    <source>
        <dbReference type="ARBA" id="ARBA00007749"/>
    </source>
</evidence>
<dbReference type="SMART" id="SM00849">
    <property type="entry name" value="Lactamase_B"/>
    <property type="match status" value="1"/>
</dbReference>
<dbReference type="PANTHER" id="PTHR42978:SF6">
    <property type="entry name" value="QUORUM-QUENCHING LACTONASE YTNP-RELATED"/>
    <property type="match status" value="1"/>
</dbReference>
<proteinExistence type="inferred from homology"/>
<comment type="similarity">
    <text evidence="1">Belongs to the metallo-beta-lactamase superfamily.</text>
</comment>
<dbReference type="EMBL" id="UINC01002603">
    <property type="protein sequence ID" value="SUZ98429.1"/>
    <property type="molecule type" value="Genomic_DNA"/>
</dbReference>
<evidence type="ECO:0000256" key="3">
    <source>
        <dbReference type="ARBA" id="ARBA00022801"/>
    </source>
</evidence>
<dbReference type="Gene3D" id="3.60.15.10">
    <property type="entry name" value="Ribonuclease Z/Hydroxyacylglutathione hydrolase-like"/>
    <property type="match status" value="1"/>
</dbReference>
<dbReference type="SUPFAM" id="SSF56281">
    <property type="entry name" value="Metallo-hydrolase/oxidoreductase"/>
    <property type="match status" value="1"/>
</dbReference>
<organism evidence="6">
    <name type="scientific">marine metagenome</name>
    <dbReference type="NCBI Taxonomy" id="408172"/>
    <lineage>
        <taxon>unclassified sequences</taxon>
        <taxon>metagenomes</taxon>
        <taxon>ecological metagenomes</taxon>
    </lineage>
</organism>
<dbReference type="AlphaFoldDB" id="A0A381S4R2"/>
<feature type="domain" description="Metallo-beta-lactamase" evidence="5">
    <location>
        <begin position="56"/>
        <end position="279"/>
    </location>
</feature>
<accession>A0A381S4R2</accession>
<keyword evidence="4" id="KW-0862">Zinc</keyword>
<reference evidence="6" key="1">
    <citation type="submission" date="2018-05" db="EMBL/GenBank/DDBJ databases">
        <authorList>
            <person name="Lanie J.A."/>
            <person name="Ng W.-L."/>
            <person name="Kazmierczak K.M."/>
            <person name="Andrzejewski T.M."/>
            <person name="Davidsen T.M."/>
            <person name="Wayne K.J."/>
            <person name="Tettelin H."/>
            <person name="Glass J.I."/>
            <person name="Rusch D."/>
            <person name="Podicherti R."/>
            <person name="Tsui H.-C.T."/>
            <person name="Winkler M.E."/>
        </authorList>
    </citation>
    <scope>NUCLEOTIDE SEQUENCE</scope>
</reference>
<gene>
    <name evidence="6" type="ORF">METZ01_LOCUS51283</name>
</gene>
<name>A0A381S4R2_9ZZZZ</name>
<dbReference type="GO" id="GO:0046872">
    <property type="term" value="F:metal ion binding"/>
    <property type="evidence" value="ECO:0007669"/>
    <property type="project" value="UniProtKB-KW"/>
</dbReference>
<dbReference type="PANTHER" id="PTHR42978">
    <property type="entry name" value="QUORUM-QUENCHING LACTONASE YTNP-RELATED-RELATED"/>
    <property type="match status" value="1"/>
</dbReference>
<dbReference type="CDD" id="cd16277">
    <property type="entry name" value="metallo-hydrolase-like_MBL-fold"/>
    <property type="match status" value="1"/>
</dbReference>
<evidence type="ECO:0000259" key="5">
    <source>
        <dbReference type="SMART" id="SM00849"/>
    </source>
</evidence>
<dbReference type="InterPro" id="IPR036866">
    <property type="entry name" value="RibonucZ/Hydroxyglut_hydro"/>
</dbReference>
<dbReference type="InterPro" id="IPR051013">
    <property type="entry name" value="MBL_superfamily_lactonases"/>
</dbReference>
<protein>
    <recommendedName>
        <fullName evidence="5">Metallo-beta-lactamase domain-containing protein</fullName>
    </recommendedName>
</protein>
<keyword evidence="3" id="KW-0378">Hydrolase</keyword>
<evidence type="ECO:0000313" key="6">
    <source>
        <dbReference type="EMBL" id="SUZ98429.1"/>
    </source>
</evidence>
<sequence>MKTQYFGEISVQKVLDGVENFQATIAFPEINLDLFHQHRDWISPFYDFNSETILISMHSYIIRTPKMTAVVDTCIGNDKYRIGNGPIYQANKDVLSHWNLRNSSYLENLISAGVHPEEVDYVMCTHMHPDHVGWNTKLENGQWVPTFPNAKYLFSPIELEAMQEQTDNPFDEYIRLVFEDSVLPVIESGQSVMMDNDFDLGKGINILPSPGHSPGHYCIELQSKNSQGIITGDIFHNPIQVNYPHWTTMFCENKEQANETRIKLVDDLIDSETIVLAAHFAGTTAGKIISESNNKKFILLD</sequence>
<dbReference type="Pfam" id="PF00753">
    <property type="entry name" value="Lactamase_B"/>
    <property type="match status" value="1"/>
</dbReference>
<dbReference type="GO" id="GO:0016787">
    <property type="term" value="F:hydrolase activity"/>
    <property type="evidence" value="ECO:0007669"/>
    <property type="project" value="UniProtKB-KW"/>
</dbReference>
<dbReference type="InterPro" id="IPR001279">
    <property type="entry name" value="Metallo-B-lactamas"/>
</dbReference>
<evidence type="ECO:0000256" key="4">
    <source>
        <dbReference type="ARBA" id="ARBA00022833"/>
    </source>
</evidence>
<keyword evidence="2" id="KW-0479">Metal-binding</keyword>